<comment type="caution">
    <text evidence="1">The sequence shown here is derived from an EMBL/GenBank/DDBJ whole genome shotgun (WGS) entry which is preliminary data.</text>
</comment>
<evidence type="ECO:0000313" key="2">
    <source>
        <dbReference type="Proteomes" id="UP000658320"/>
    </source>
</evidence>
<dbReference type="AlphaFoldDB" id="A0A918FKK1"/>
<organism evidence="1 2">
    <name type="scientific">Streptomyces aurantiogriseus</name>
    <dbReference type="NCBI Taxonomy" id="66870"/>
    <lineage>
        <taxon>Bacteria</taxon>
        <taxon>Bacillati</taxon>
        <taxon>Actinomycetota</taxon>
        <taxon>Actinomycetes</taxon>
        <taxon>Kitasatosporales</taxon>
        <taxon>Streptomycetaceae</taxon>
        <taxon>Streptomyces</taxon>
    </lineage>
</organism>
<evidence type="ECO:0000313" key="1">
    <source>
        <dbReference type="EMBL" id="GGR42021.1"/>
    </source>
</evidence>
<gene>
    <name evidence="1" type="ORF">GCM10010251_68690</name>
</gene>
<proteinExistence type="predicted"/>
<name>A0A918FKK1_9ACTN</name>
<reference evidence="1" key="1">
    <citation type="journal article" date="2014" name="Int. J. Syst. Evol. Microbiol.">
        <title>Complete genome sequence of Corynebacterium casei LMG S-19264T (=DSM 44701T), isolated from a smear-ripened cheese.</title>
        <authorList>
            <consortium name="US DOE Joint Genome Institute (JGI-PGF)"/>
            <person name="Walter F."/>
            <person name="Albersmeier A."/>
            <person name="Kalinowski J."/>
            <person name="Ruckert C."/>
        </authorList>
    </citation>
    <scope>NUCLEOTIDE SEQUENCE</scope>
    <source>
        <strain evidence="1">JCM 4346</strain>
    </source>
</reference>
<sequence>MRWLMSAVADEFGEALLVLGDFWSDLEGLVANAATFGFAMLGHVTDEHFDE</sequence>
<dbReference type="Proteomes" id="UP000658320">
    <property type="component" value="Unassembled WGS sequence"/>
</dbReference>
<accession>A0A918FKK1</accession>
<reference evidence="1" key="2">
    <citation type="submission" date="2020-09" db="EMBL/GenBank/DDBJ databases">
        <authorList>
            <person name="Sun Q."/>
            <person name="Ohkuma M."/>
        </authorList>
    </citation>
    <scope>NUCLEOTIDE SEQUENCE</scope>
    <source>
        <strain evidence="1">JCM 4346</strain>
    </source>
</reference>
<dbReference type="EMBL" id="BMSX01000019">
    <property type="protein sequence ID" value="GGR42021.1"/>
    <property type="molecule type" value="Genomic_DNA"/>
</dbReference>
<dbReference type="RefSeq" id="WP_189941784.1">
    <property type="nucleotide sequence ID" value="NZ_BMSX01000019.1"/>
</dbReference>
<keyword evidence="2" id="KW-1185">Reference proteome</keyword>
<protein>
    <submittedName>
        <fullName evidence="1">Uncharacterized protein</fullName>
    </submittedName>
</protein>